<dbReference type="CDD" id="cd19481">
    <property type="entry name" value="RecA-like_protease"/>
    <property type="match status" value="1"/>
</dbReference>
<proteinExistence type="predicted"/>
<feature type="region of interest" description="Disordered" evidence="1">
    <location>
        <begin position="229"/>
        <end position="257"/>
    </location>
</feature>
<dbReference type="Proteomes" id="UP000736672">
    <property type="component" value="Unassembled WGS sequence"/>
</dbReference>
<reference evidence="3" key="1">
    <citation type="journal article" date="2021" name="Nat. Commun.">
        <title>Genetic determinants of endophytism in the Arabidopsis root mycobiome.</title>
        <authorList>
            <person name="Mesny F."/>
            <person name="Miyauchi S."/>
            <person name="Thiergart T."/>
            <person name="Pickel B."/>
            <person name="Atanasova L."/>
            <person name="Karlsson M."/>
            <person name="Huettel B."/>
            <person name="Barry K.W."/>
            <person name="Haridas S."/>
            <person name="Chen C."/>
            <person name="Bauer D."/>
            <person name="Andreopoulos W."/>
            <person name="Pangilinan J."/>
            <person name="LaButti K."/>
            <person name="Riley R."/>
            <person name="Lipzen A."/>
            <person name="Clum A."/>
            <person name="Drula E."/>
            <person name="Henrissat B."/>
            <person name="Kohler A."/>
            <person name="Grigoriev I.V."/>
            <person name="Martin F.M."/>
            <person name="Hacquard S."/>
        </authorList>
    </citation>
    <scope>NUCLEOTIDE SEQUENCE</scope>
    <source>
        <strain evidence="3">FSSC 5 MPI-SDFR-AT-0091</strain>
    </source>
</reference>
<dbReference type="InterPro" id="IPR003593">
    <property type="entry name" value="AAA+_ATPase"/>
</dbReference>
<dbReference type="InterPro" id="IPR003959">
    <property type="entry name" value="ATPase_AAA_core"/>
</dbReference>
<feature type="compositionally biased region" description="Polar residues" evidence="1">
    <location>
        <begin position="37"/>
        <end position="51"/>
    </location>
</feature>
<gene>
    <name evidence="3" type="ORF">B0J15DRAFT_570265</name>
</gene>
<dbReference type="OrthoDB" id="10042665at2759"/>
<dbReference type="PANTHER" id="PTHR46411">
    <property type="entry name" value="FAMILY ATPASE, PUTATIVE-RELATED"/>
    <property type="match status" value="1"/>
</dbReference>
<dbReference type="EMBL" id="JAGTJS010000023">
    <property type="protein sequence ID" value="KAH7237363.1"/>
    <property type="molecule type" value="Genomic_DNA"/>
</dbReference>
<feature type="region of interest" description="Disordered" evidence="1">
    <location>
        <begin position="1"/>
        <end position="58"/>
    </location>
</feature>
<evidence type="ECO:0000313" key="3">
    <source>
        <dbReference type="EMBL" id="KAH7237363.1"/>
    </source>
</evidence>
<name>A0A9P9GD61_FUSSL</name>
<evidence type="ECO:0000259" key="2">
    <source>
        <dbReference type="SMART" id="SM00382"/>
    </source>
</evidence>
<dbReference type="Pfam" id="PF23232">
    <property type="entry name" value="AAA_lid_13"/>
    <property type="match status" value="1"/>
</dbReference>
<evidence type="ECO:0000256" key="1">
    <source>
        <dbReference type="SAM" id="MobiDB-lite"/>
    </source>
</evidence>
<feature type="compositionally biased region" description="Basic and acidic residues" evidence="1">
    <location>
        <begin position="240"/>
        <end position="257"/>
    </location>
</feature>
<feature type="domain" description="AAA+ ATPase" evidence="2">
    <location>
        <begin position="769"/>
        <end position="894"/>
    </location>
</feature>
<dbReference type="AlphaFoldDB" id="A0A9P9GD61"/>
<evidence type="ECO:0000313" key="4">
    <source>
        <dbReference type="Proteomes" id="UP000736672"/>
    </source>
</evidence>
<dbReference type="InterPro" id="IPR054289">
    <property type="entry name" value="DUF7025"/>
</dbReference>
<dbReference type="Gene3D" id="3.40.50.300">
    <property type="entry name" value="P-loop containing nucleotide triphosphate hydrolases"/>
    <property type="match status" value="1"/>
</dbReference>
<dbReference type="SUPFAM" id="SSF52540">
    <property type="entry name" value="P-loop containing nucleoside triphosphate hydrolases"/>
    <property type="match status" value="1"/>
</dbReference>
<accession>A0A9P9GD61</accession>
<dbReference type="GO" id="GO:0016887">
    <property type="term" value="F:ATP hydrolysis activity"/>
    <property type="evidence" value="ECO:0007669"/>
    <property type="project" value="InterPro"/>
</dbReference>
<dbReference type="InterPro" id="IPR027417">
    <property type="entry name" value="P-loop_NTPase"/>
</dbReference>
<feature type="compositionally biased region" description="Basic and acidic residues" evidence="1">
    <location>
        <begin position="334"/>
        <end position="359"/>
    </location>
</feature>
<comment type="caution">
    <text evidence="3">The sequence shown here is derived from an EMBL/GenBank/DDBJ whole genome shotgun (WGS) entry which is preliminary data.</text>
</comment>
<feature type="region of interest" description="Disordered" evidence="1">
    <location>
        <begin position="318"/>
        <end position="403"/>
    </location>
</feature>
<feature type="compositionally biased region" description="Basic and acidic residues" evidence="1">
    <location>
        <begin position="373"/>
        <end position="392"/>
    </location>
</feature>
<protein>
    <recommendedName>
        <fullName evidence="2">AAA+ ATPase domain-containing protein</fullName>
    </recommendedName>
</protein>
<dbReference type="Pfam" id="PF22942">
    <property type="entry name" value="DUF7025"/>
    <property type="match status" value="1"/>
</dbReference>
<keyword evidence="4" id="KW-1185">Reference proteome</keyword>
<dbReference type="SMART" id="SM00382">
    <property type="entry name" value="AAA"/>
    <property type="match status" value="1"/>
</dbReference>
<dbReference type="PANTHER" id="PTHR46411:SF2">
    <property type="entry name" value="AAA+ ATPASE DOMAIN-CONTAINING PROTEIN"/>
    <property type="match status" value="1"/>
</dbReference>
<dbReference type="Pfam" id="PF00004">
    <property type="entry name" value="AAA"/>
    <property type="match status" value="1"/>
</dbReference>
<dbReference type="InterPro" id="IPR056599">
    <property type="entry name" value="AAA_lid_fung"/>
</dbReference>
<dbReference type="GO" id="GO:0005524">
    <property type="term" value="F:ATP binding"/>
    <property type="evidence" value="ECO:0007669"/>
    <property type="project" value="InterPro"/>
</dbReference>
<organism evidence="3 4">
    <name type="scientific">Fusarium solani</name>
    <name type="common">Filamentous fungus</name>
    <dbReference type="NCBI Taxonomy" id="169388"/>
    <lineage>
        <taxon>Eukaryota</taxon>
        <taxon>Fungi</taxon>
        <taxon>Dikarya</taxon>
        <taxon>Ascomycota</taxon>
        <taxon>Pezizomycotina</taxon>
        <taxon>Sordariomycetes</taxon>
        <taxon>Hypocreomycetidae</taxon>
        <taxon>Hypocreales</taxon>
        <taxon>Nectriaceae</taxon>
        <taxon>Fusarium</taxon>
        <taxon>Fusarium solani species complex</taxon>
    </lineage>
</organism>
<sequence>METVTTQAMTPPAEDVEVSASDLASNKANGQADLQKDTNNLTTENTEQSLSGGDKDHGAGQLQERFAAMEAKLKLIDSIVDLRQTFERLERPEQEVSKEGVAIESMTLNELSIHHEAHLDFYWDAMWFMKRARDSHDSLLKVKKIMKEKRDAELLAKSKSLSEKEPEASRKLSVEAFLKGEKAKVLRVDWLLFIASKGELESSILTPIEVVSSEPEPQTILQLPVNRAGGPVKAKSSGHRVVDSDKDQESAGERSLPERIKIHSGPLVAIFCRVMDKKEWSVAKDKSMVFLRPYRQLVYHETKLREYLADLEKQFEGYDGTEPLPEASEEQEGDKEAKKTEEASKPTSGKESEGKKDDDQPGNPNGLVEESQNSDKTDSQDKQEEEKDKEDENKEEEEKDEKHNTITGLLHLRCLMDFFDKNIKAKLDHISSPDYTHVSFHDIWHLFKPGDRVVDQTEKQAYVILRVQTPRHKVEEPWLRWYKKPTNKNDSDSEDEGDDDEGEDPVMLHCVYIDFDGKQFGPVSKKFKIPQFGELKDVRSLPVYPFRHAKNKHLQEDFIKRGKMLLDVAKFKPMYYMGLTLDTRDEIDSQVVVDFNEALADEKRRKKWEPTIGPVGTAPDDRDDEPCMASCCDGQAVHDGEYIDSTLTENYVRSLIPKTSLRAPSLLLSPRPLEDLGGVEGLTEEELVVMTYRVFGFVLRSRKWAQLDLTFLRYENADARSVSINAFERLELPAGHREMVKSLVIQHFRSRQTAFTKDEQTDLIKGKGKGLIMLLHGAPGVGKTTTAEGIAELFKKPLFQITCGDLGTTAREVEEELEKNFALASRWGCILLLDEADVFLSARERMDFKRNGLVAVFLRVLEYYTGILFLTTNRIGDFDEAFASRVHMSLYYPELDEEKTLKVFELNLDLIRDRFKKQGREIIFDASSIEDFAKQHFKQHKYSRWNGRQIRNLCQTALALAEFDAQGGELDAEIDRSIPVSLQLKHFKTVQAAYLSFGEYLGDIRGTKGDRRAIDYGLRARQDTPYQAKSSRFAQKAEEMSSHEWHGHATTMSSDASHYRVASQGDPFQPLNQGLMQSNQGMNVSPQAYRQYQQPQQQQMAPMGNMGFGMSGQPGQSQTDPRMMQNQQPDGQFMRYQQNSQGYQQNNQSVPRNTNVNFQGSPIPQNSFQSQPEQGYGGVSVHQVMGPQVQVPSIPMGETSSQGFVSGSQTGQDMFNEQNHRQFVGNEGGRI</sequence>